<keyword evidence="3" id="KW-1133">Transmembrane helix</keyword>
<accession>A0A1L8FAW0</accession>
<dbReference type="Gene3D" id="1.20.1070.10">
    <property type="entry name" value="Rhodopsin 7-helix transmembrane proteins"/>
    <property type="match status" value="1"/>
</dbReference>
<name>A0A1L8FAW0_XENLA</name>
<dbReference type="InterPro" id="IPR017452">
    <property type="entry name" value="GPCR_Rhodpsn_7TM"/>
</dbReference>
<protein>
    <submittedName>
        <fullName evidence="10">Opsin-5</fullName>
    </submittedName>
</protein>
<dbReference type="Proteomes" id="UP000186698">
    <property type="component" value="Chromosome 8L"/>
</dbReference>
<gene>
    <name evidence="10" type="primary">LOC108698982</name>
</gene>
<dbReference type="GO" id="GO:0005886">
    <property type="term" value="C:plasma membrane"/>
    <property type="evidence" value="ECO:0000318"/>
    <property type="project" value="GO_Central"/>
</dbReference>
<dbReference type="InterPro" id="IPR000276">
    <property type="entry name" value="GPCR_Rhodpsn"/>
</dbReference>
<dbReference type="GO" id="GO:0071482">
    <property type="term" value="P:cellular response to light stimulus"/>
    <property type="evidence" value="ECO:0000318"/>
    <property type="project" value="GO_Central"/>
</dbReference>
<evidence type="ECO:0000256" key="2">
    <source>
        <dbReference type="ARBA" id="ARBA00022692"/>
    </source>
</evidence>
<dbReference type="PANTHER" id="PTHR24240">
    <property type="entry name" value="OPSIN"/>
    <property type="match status" value="1"/>
</dbReference>
<dbReference type="GeneID" id="108698982"/>
<dbReference type="STRING" id="8355.A0A1L8FAW0"/>
<keyword evidence="2" id="KW-0812">Transmembrane</keyword>
<dbReference type="GO" id="GO:0007602">
    <property type="term" value="P:phototransduction"/>
    <property type="evidence" value="ECO:0000318"/>
    <property type="project" value="GO_Central"/>
</dbReference>
<evidence type="ECO:0000256" key="1">
    <source>
        <dbReference type="ARBA" id="ARBA00004141"/>
    </source>
</evidence>
<feature type="domain" description="G-protein coupled receptors family 1 profile" evidence="8">
    <location>
        <begin position="43"/>
        <end position="300"/>
    </location>
</feature>
<keyword evidence="4" id="KW-0297">G-protein coupled receptor</keyword>
<dbReference type="OrthoDB" id="8863409at2759"/>
<keyword evidence="6" id="KW-0675">Receptor</keyword>
<dbReference type="GO" id="GO:0008020">
    <property type="term" value="F:G protein-coupled photoreceptor activity"/>
    <property type="evidence" value="ECO:0000318"/>
    <property type="project" value="GO_Central"/>
</dbReference>
<evidence type="ECO:0000256" key="5">
    <source>
        <dbReference type="ARBA" id="ARBA00023136"/>
    </source>
</evidence>
<dbReference type="PaxDb" id="8355-A0A1L8FAW0"/>
<dbReference type="AlphaFoldDB" id="A0A1L8FAW0"/>
<dbReference type="FunFam" id="1.20.1070.10:FF:000390">
    <property type="entry name" value="Novopsin-1"/>
    <property type="match status" value="1"/>
</dbReference>
<dbReference type="PRINTS" id="PR00237">
    <property type="entry name" value="GPCRRHODOPSN"/>
</dbReference>
<evidence type="ECO:0000313" key="10">
    <source>
        <dbReference type="RefSeq" id="XP_041429275.1"/>
    </source>
</evidence>
<dbReference type="GO" id="GO:0001750">
    <property type="term" value="C:photoreceptor outer segment"/>
    <property type="evidence" value="ECO:0000318"/>
    <property type="project" value="GO_Central"/>
</dbReference>
<dbReference type="PROSITE" id="PS50262">
    <property type="entry name" value="G_PROTEIN_RECEP_F1_2"/>
    <property type="match status" value="1"/>
</dbReference>
<evidence type="ECO:0000256" key="6">
    <source>
        <dbReference type="ARBA" id="ARBA00023170"/>
    </source>
</evidence>
<dbReference type="KEGG" id="xla:108698982"/>
<dbReference type="RefSeq" id="XP_041429275.1">
    <property type="nucleotide sequence ID" value="XM_041573341.1"/>
</dbReference>
<evidence type="ECO:0000259" key="8">
    <source>
        <dbReference type="PROSITE" id="PS50262"/>
    </source>
</evidence>
<evidence type="ECO:0000313" key="9">
    <source>
        <dbReference type="Proteomes" id="UP000186698"/>
    </source>
</evidence>
<dbReference type="CTD" id="108698982"/>
<dbReference type="Pfam" id="PF00001">
    <property type="entry name" value="7tm_1"/>
    <property type="match status" value="1"/>
</dbReference>
<proteinExistence type="predicted"/>
<evidence type="ECO:0000256" key="7">
    <source>
        <dbReference type="ARBA" id="ARBA00023224"/>
    </source>
</evidence>
<evidence type="ECO:0000256" key="4">
    <source>
        <dbReference type="ARBA" id="ARBA00023040"/>
    </source>
</evidence>
<dbReference type="InterPro" id="IPR050125">
    <property type="entry name" value="GPCR_opsins"/>
</dbReference>
<comment type="subcellular location">
    <subcellularLocation>
        <location evidence="1">Membrane</location>
        <topology evidence="1">Multi-pass membrane protein</topology>
    </subcellularLocation>
</comment>
<keyword evidence="7" id="KW-0807">Transducer</keyword>
<reference evidence="10" key="1">
    <citation type="submission" date="2025-08" db="UniProtKB">
        <authorList>
            <consortium name="RefSeq"/>
        </authorList>
    </citation>
    <scope>IDENTIFICATION</scope>
    <source>
        <strain evidence="10">J_2021</strain>
        <tissue evidence="10">Erythrocytes</tissue>
    </source>
</reference>
<evidence type="ECO:0000256" key="3">
    <source>
        <dbReference type="ARBA" id="ARBA00022989"/>
    </source>
</evidence>
<sequence length="407" mass="44769">MDGLLMDSSSLLSNSSSLARVSEEGETAIGVYLLLLGWLSWLGNGAVICLMCNRRRLLDAHDLLTLNLAVSDAGISIFGYSRGIVELFHGLGKDGFLANNLWTCQVGGFLILLFGLMSISTLTAISLLRYIKGCQPHKAHIVDKRHVTMAIVFIWISSIFWSGSPVLGWGSFTERKYGTCEIDWVQATASSTYKSYVIGVFIWGFVLPVSIMVFCYVSIIKTVHKSHRNSRGGEISQRQLTMERDITRVSFVICTAFLLAWSPYAVISMWSALGYQVHGLTGVAATLLAKSASFYNPIIYLGMSPKFRQELQALLCCLRQNGDPVQSFEKPVITHESKVKQCNKPTLDDKGIEERGILNNSSLAAGMEKAILGAQGVPESLTVDSQISDPMKNSDISLNFPMESNQI</sequence>
<organism evidence="9 10">
    <name type="scientific">Xenopus laevis</name>
    <name type="common">African clawed frog</name>
    <dbReference type="NCBI Taxonomy" id="8355"/>
    <lineage>
        <taxon>Eukaryota</taxon>
        <taxon>Metazoa</taxon>
        <taxon>Chordata</taxon>
        <taxon>Craniata</taxon>
        <taxon>Vertebrata</taxon>
        <taxon>Euteleostomi</taxon>
        <taxon>Amphibia</taxon>
        <taxon>Batrachia</taxon>
        <taxon>Anura</taxon>
        <taxon>Pipoidea</taxon>
        <taxon>Pipidae</taxon>
        <taxon>Xenopodinae</taxon>
        <taxon>Xenopus</taxon>
        <taxon>Xenopus</taxon>
    </lineage>
</organism>
<dbReference type="GO" id="GO:0007186">
    <property type="term" value="P:G protein-coupled receptor signaling pathway"/>
    <property type="evidence" value="ECO:0000318"/>
    <property type="project" value="GO_Central"/>
</dbReference>
<dbReference type="SUPFAM" id="SSF81321">
    <property type="entry name" value="Family A G protein-coupled receptor-like"/>
    <property type="match status" value="1"/>
</dbReference>
<keyword evidence="9" id="KW-1185">Reference proteome</keyword>
<dbReference type="OMA" id="CEIDWVQ"/>
<keyword evidence="5" id="KW-0472">Membrane</keyword>